<gene>
    <name evidence="1" type="ORF">OKC24_13030</name>
</gene>
<name>A0ABT3NMC0_9GAMM</name>
<reference evidence="1 2" key="1">
    <citation type="submission" date="2022-11" db="EMBL/GenBank/DDBJ databases">
        <title>Acinetobacter entericus sp. nov., isolated from the gut of the plastic-eating larvae of the Coleoptera insect Zophobas atratus.</title>
        <authorList>
            <person name="Dong X."/>
            <person name="Yang Y."/>
        </authorList>
    </citation>
    <scope>NUCLEOTIDE SEQUENCE [LARGE SCALE GENOMIC DNA]</scope>
    <source>
        <strain evidence="1 2">BIT-DXN8</strain>
    </source>
</reference>
<evidence type="ECO:0000313" key="2">
    <source>
        <dbReference type="Proteomes" id="UP001209682"/>
    </source>
</evidence>
<dbReference type="RefSeq" id="WP_265465526.1">
    <property type="nucleotide sequence ID" value="NZ_JAPEQW010000016.1"/>
</dbReference>
<comment type="caution">
    <text evidence="1">The sequence shown here is derived from an EMBL/GenBank/DDBJ whole genome shotgun (WGS) entry which is preliminary data.</text>
</comment>
<protein>
    <recommendedName>
        <fullName evidence="3">Phage antitermination protein Q</fullName>
    </recommendedName>
</protein>
<sequence length="146" mass="16762">MNAAAKIEVMDWSKFTAEDWFKQYGAYIQTCRMKSGNAPDTLGVNQIYWLICENNKGVAPRKNQLTCQISDYEADEVHKLIIDLKFSRRICDSAKVAVNLFIEKNVRGLSLDQMAKEFVLGRTSIKNMVYAGKFFLCGHDKRLRLN</sequence>
<dbReference type="EMBL" id="JAPEQW010000016">
    <property type="protein sequence ID" value="MCW8040065.1"/>
    <property type="molecule type" value="Genomic_DNA"/>
</dbReference>
<evidence type="ECO:0008006" key="3">
    <source>
        <dbReference type="Google" id="ProtNLM"/>
    </source>
</evidence>
<dbReference type="Proteomes" id="UP001209682">
    <property type="component" value="Unassembled WGS sequence"/>
</dbReference>
<organism evidence="1 2">
    <name type="scientific">Acinetobacter entericus</name>
    <dbReference type="NCBI Taxonomy" id="2989714"/>
    <lineage>
        <taxon>Bacteria</taxon>
        <taxon>Pseudomonadati</taxon>
        <taxon>Pseudomonadota</taxon>
        <taxon>Gammaproteobacteria</taxon>
        <taxon>Moraxellales</taxon>
        <taxon>Moraxellaceae</taxon>
        <taxon>Acinetobacter</taxon>
    </lineage>
</organism>
<evidence type="ECO:0000313" key="1">
    <source>
        <dbReference type="EMBL" id="MCW8040065.1"/>
    </source>
</evidence>
<keyword evidence="2" id="KW-1185">Reference proteome</keyword>
<proteinExistence type="predicted"/>
<accession>A0ABT3NMC0</accession>